<organism evidence="1">
    <name type="scientific">Lotus japonicus</name>
    <name type="common">Lotus corniculatus var. japonicus</name>
    <dbReference type="NCBI Taxonomy" id="34305"/>
    <lineage>
        <taxon>Eukaryota</taxon>
        <taxon>Viridiplantae</taxon>
        <taxon>Streptophyta</taxon>
        <taxon>Embryophyta</taxon>
        <taxon>Tracheophyta</taxon>
        <taxon>Spermatophyta</taxon>
        <taxon>Magnoliopsida</taxon>
        <taxon>eudicotyledons</taxon>
        <taxon>Gunneridae</taxon>
        <taxon>Pentapetalae</taxon>
        <taxon>rosids</taxon>
        <taxon>fabids</taxon>
        <taxon>Fabales</taxon>
        <taxon>Fabaceae</taxon>
        <taxon>Papilionoideae</taxon>
        <taxon>50 kb inversion clade</taxon>
        <taxon>NPAAA clade</taxon>
        <taxon>Hologalegina</taxon>
        <taxon>robinioid clade</taxon>
        <taxon>Loteae</taxon>
        <taxon>Lotus</taxon>
    </lineage>
</organism>
<accession>I3SVZ2</accession>
<reference evidence="1" key="1">
    <citation type="submission" date="2012-05" db="EMBL/GenBank/DDBJ databases">
        <authorList>
            <person name="Krishnakumar V."/>
            <person name="Cheung F."/>
            <person name="Xiao Y."/>
            <person name="Chan A."/>
            <person name="Moskal W.A."/>
            <person name="Town C.D."/>
        </authorList>
    </citation>
    <scope>NUCLEOTIDE SEQUENCE</scope>
</reference>
<sequence>MNLSQASFNLFKLILWIFLRRIQGLAWNFPHVAFWFLNFRICLHWD</sequence>
<dbReference type="AlphaFoldDB" id="I3SVZ2"/>
<protein>
    <submittedName>
        <fullName evidence="1">Uncharacterized protein</fullName>
    </submittedName>
</protein>
<evidence type="ECO:0000313" key="1">
    <source>
        <dbReference type="EMBL" id="AFK44434.1"/>
    </source>
</evidence>
<name>I3SVZ2_LOTJA</name>
<proteinExistence type="evidence at transcript level"/>
<dbReference type="EMBL" id="BT144640">
    <property type="protein sequence ID" value="AFK44434.1"/>
    <property type="molecule type" value="mRNA"/>
</dbReference>